<comment type="caution">
    <text evidence="2">The sequence shown here is derived from an EMBL/GenBank/DDBJ whole genome shotgun (WGS) entry which is preliminary data.</text>
</comment>
<gene>
    <name evidence="2" type="ORF">ACKQTC_04475</name>
</gene>
<keyword evidence="1" id="KW-0472">Membrane</keyword>
<accession>A0ABW9GZL0</accession>
<dbReference type="Proteomes" id="UP001631949">
    <property type="component" value="Unassembled WGS sequence"/>
</dbReference>
<name>A0ABW9GZL0_9FIRM</name>
<sequence length="128" mass="13878">MGESRLKFYQVLVLLAVIALVGYYHAVTRLFDLPATGVAYIHNHLLLALVFVLAAIAVGVLAVRFSFGGWRLGTLLTLGLDILVLLSAIFVDFGISTDVLRCMLHSGGLIPLSALNMAVALHWVFRGQ</sequence>
<keyword evidence="1" id="KW-1133">Transmembrane helix</keyword>
<protein>
    <submittedName>
        <fullName evidence="2">Uncharacterized protein</fullName>
    </submittedName>
</protein>
<organism evidence="2 3">
    <name type="scientific">Peptococcus simiae</name>
    <dbReference type="NCBI Taxonomy" id="1643805"/>
    <lineage>
        <taxon>Bacteria</taxon>
        <taxon>Bacillati</taxon>
        <taxon>Bacillota</taxon>
        <taxon>Clostridia</taxon>
        <taxon>Eubacteriales</taxon>
        <taxon>Peptococcaceae</taxon>
        <taxon>Peptococcus</taxon>
    </lineage>
</organism>
<proteinExistence type="predicted"/>
<evidence type="ECO:0000256" key="1">
    <source>
        <dbReference type="SAM" id="Phobius"/>
    </source>
</evidence>
<keyword evidence="1" id="KW-0812">Transmembrane</keyword>
<dbReference type="EMBL" id="JBJUVG010000004">
    <property type="protein sequence ID" value="MFM9413617.1"/>
    <property type="molecule type" value="Genomic_DNA"/>
</dbReference>
<feature type="transmembrane region" description="Helical" evidence="1">
    <location>
        <begin position="7"/>
        <end position="25"/>
    </location>
</feature>
<feature type="transmembrane region" description="Helical" evidence="1">
    <location>
        <begin position="45"/>
        <end position="65"/>
    </location>
</feature>
<evidence type="ECO:0000313" key="3">
    <source>
        <dbReference type="Proteomes" id="UP001631949"/>
    </source>
</evidence>
<feature type="transmembrane region" description="Helical" evidence="1">
    <location>
        <begin position="72"/>
        <end position="91"/>
    </location>
</feature>
<evidence type="ECO:0000313" key="2">
    <source>
        <dbReference type="EMBL" id="MFM9413617.1"/>
    </source>
</evidence>
<keyword evidence="3" id="KW-1185">Reference proteome</keyword>
<dbReference type="RefSeq" id="WP_408977233.1">
    <property type="nucleotide sequence ID" value="NZ_JBJUVG010000004.1"/>
</dbReference>
<reference evidence="2 3" key="1">
    <citation type="journal article" date="2016" name="Int. J. Syst. Evol. Microbiol.">
        <title>Peptococcus simiae sp. nov., isolated from rhesus macaque faeces and emended description of the genus Peptococcus.</title>
        <authorList>
            <person name="Shkoporov A.N."/>
            <person name="Efimov B.A."/>
            <person name="Kondova I."/>
            <person name="Ouwerling B."/>
            <person name="Chaplin A.V."/>
            <person name="Shcherbakova V.A."/>
            <person name="Langermans J.A.M."/>
        </authorList>
    </citation>
    <scope>NUCLEOTIDE SEQUENCE [LARGE SCALE GENOMIC DNA]</scope>
    <source>
        <strain evidence="2 3">M108</strain>
    </source>
</reference>
<feature type="transmembrane region" description="Helical" evidence="1">
    <location>
        <begin position="103"/>
        <end position="125"/>
    </location>
</feature>